<comment type="caution">
    <text evidence="2">The sequence shown here is derived from an EMBL/GenBank/DDBJ whole genome shotgun (WGS) entry which is preliminary data.</text>
</comment>
<evidence type="ECO:0000313" key="2">
    <source>
        <dbReference type="EMBL" id="TWU40674.1"/>
    </source>
</evidence>
<keyword evidence="3" id="KW-1185">Reference proteome</keyword>
<sequence>MDASPYFAKRFRILFLGCLMLGFLPSLGCRICADCEDLAYPAYGGAWERTRREDGRVGSLFDPAGARNAQLVDRDTPLDPDELERAKRKNDPEEGIDGEDPSLDEADSDSSQDSDPDGDEGESLRKEKQQQLRDLDLDDIRASSREPQANLTMNAPEW</sequence>
<feature type="compositionally biased region" description="Acidic residues" evidence="1">
    <location>
        <begin position="93"/>
        <end position="121"/>
    </location>
</feature>
<dbReference type="RefSeq" id="WP_146525242.1">
    <property type="nucleotide sequence ID" value="NZ_SJPV01000002.1"/>
</dbReference>
<gene>
    <name evidence="2" type="ORF">Poly41_15090</name>
</gene>
<reference evidence="2 3" key="1">
    <citation type="submission" date="2019-02" db="EMBL/GenBank/DDBJ databases">
        <title>Deep-cultivation of Planctomycetes and their phenomic and genomic characterization uncovers novel biology.</title>
        <authorList>
            <person name="Wiegand S."/>
            <person name="Jogler M."/>
            <person name="Boedeker C."/>
            <person name="Pinto D."/>
            <person name="Vollmers J."/>
            <person name="Rivas-Marin E."/>
            <person name="Kohn T."/>
            <person name="Peeters S.H."/>
            <person name="Heuer A."/>
            <person name="Rast P."/>
            <person name="Oberbeckmann S."/>
            <person name="Bunk B."/>
            <person name="Jeske O."/>
            <person name="Meyerdierks A."/>
            <person name="Storesund J.E."/>
            <person name="Kallscheuer N."/>
            <person name="Luecker S."/>
            <person name="Lage O.M."/>
            <person name="Pohl T."/>
            <person name="Merkel B.J."/>
            <person name="Hornburger P."/>
            <person name="Mueller R.-W."/>
            <person name="Bruemmer F."/>
            <person name="Labrenz M."/>
            <person name="Spormann A.M."/>
            <person name="Op Den Camp H."/>
            <person name="Overmann J."/>
            <person name="Amann R."/>
            <person name="Jetten M.S.M."/>
            <person name="Mascher T."/>
            <person name="Medema M.H."/>
            <person name="Devos D.P."/>
            <person name="Kaster A.-K."/>
            <person name="Ovreas L."/>
            <person name="Rohde M."/>
            <person name="Galperin M.Y."/>
            <person name="Jogler C."/>
        </authorList>
    </citation>
    <scope>NUCLEOTIDE SEQUENCE [LARGE SCALE GENOMIC DNA]</scope>
    <source>
        <strain evidence="2 3">Poly41</strain>
    </source>
</reference>
<feature type="compositionally biased region" description="Polar residues" evidence="1">
    <location>
        <begin position="145"/>
        <end position="158"/>
    </location>
</feature>
<organism evidence="2 3">
    <name type="scientific">Novipirellula artificiosorum</name>
    <dbReference type="NCBI Taxonomy" id="2528016"/>
    <lineage>
        <taxon>Bacteria</taxon>
        <taxon>Pseudomonadati</taxon>
        <taxon>Planctomycetota</taxon>
        <taxon>Planctomycetia</taxon>
        <taxon>Pirellulales</taxon>
        <taxon>Pirellulaceae</taxon>
        <taxon>Novipirellula</taxon>
    </lineage>
</organism>
<accession>A0A5C6DWT9</accession>
<name>A0A5C6DWT9_9BACT</name>
<feature type="compositionally biased region" description="Basic and acidic residues" evidence="1">
    <location>
        <begin position="72"/>
        <end position="92"/>
    </location>
</feature>
<evidence type="ECO:0000256" key="1">
    <source>
        <dbReference type="SAM" id="MobiDB-lite"/>
    </source>
</evidence>
<evidence type="ECO:0000313" key="3">
    <source>
        <dbReference type="Proteomes" id="UP000319143"/>
    </source>
</evidence>
<proteinExistence type="predicted"/>
<feature type="compositionally biased region" description="Basic and acidic residues" evidence="1">
    <location>
        <begin position="122"/>
        <end position="144"/>
    </location>
</feature>
<dbReference type="EMBL" id="SJPV01000002">
    <property type="protein sequence ID" value="TWU40674.1"/>
    <property type="molecule type" value="Genomic_DNA"/>
</dbReference>
<dbReference type="OrthoDB" id="268334at2"/>
<dbReference type="Proteomes" id="UP000319143">
    <property type="component" value="Unassembled WGS sequence"/>
</dbReference>
<protein>
    <submittedName>
        <fullName evidence="2">Uncharacterized protein</fullName>
    </submittedName>
</protein>
<feature type="region of interest" description="Disordered" evidence="1">
    <location>
        <begin position="57"/>
        <end position="158"/>
    </location>
</feature>
<dbReference type="AlphaFoldDB" id="A0A5C6DWT9"/>